<dbReference type="HAMAP" id="MF_00330">
    <property type="entry name" value="CbiN"/>
    <property type="match status" value="1"/>
</dbReference>
<dbReference type="InterPro" id="IPR003705">
    <property type="entry name" value="CbiN"/>
</dbReference>
<comment type="pathway">
    <text evidence="10">Cofactor biosynthesis; adenosylcobalamin biosynthesis.</text>
</comment>
<comment type="caution">
    <text evidence="11">The sequence shown here is derived from an EMBL/GenBank/DDBJ whole genome shotgun (WGS) entry which is preliminary data.</text>
</comment>
<evidence type="ECO:0000256" key="9">
    <source>
        <dbReference type="ARBA" id="ARBA00023285"/>
    </source>
</evidence>
<keyword evidence="8 10" id="KW-0472">Membrane</keyword>
<evidence type="ECO:0000256" key="10">
    <source>
        <dbReference type="HAMAP-Rule" id="MF_00330"/>
    </source>
</evidence>
<comment type="similarity">
    <text evidence="10">Belongs to the CbiN family.</text>
</comment>
<dbReference type="Proteomes" id="UP000289166">
    <property type="component" value="Unassembled WGS sequence"/>
</dbReference>
<evidence type="ECO:0000256" key="6">
    <source>
        <dbReference type="ARBA" id="ARBA00022989"/>
    </source>
</evidence>
<dbReference type="OrthoDB" id="1551318at2"/>
<dbReference type="EMBL" id="RLII01000001">
    <property type="protein sequence ID" value="RXE60487.1"/>
    <property type="molecule type" value="Genomic_DNA"/>
</dbReference>
<dbReference type="GO" id="GO:0005886">
    <property type="term" value="C:plasma membrane"/>
    <property type="evidence" value="ECO:0007669"/>
    <property type="project" value="UniProtKB-SubCell"/>
</dbReference>
<evidence type="ECO:0000256" key="7">
    <source>
        <dbReference type="ARBA" id="ARBA00023065"/>
    </source>
</evidence>
<comment type="function">
    <text evidence="10">Part of the energy-coupling factor (ECF) transporter complex CbiMNOQ involved in cobalt import.</text>
</comment>
<keyword evidence="5 10" id="KW-0812">Transmembrane</keyword>
<keyword evidence="3 10" id="KW-1003">Cell membrane</keyword>
<evidence type="ECO:0000256" key="1">
    <source>
        <dbReference type="ARBA" id="ARBA00022426"/>
    </source>
</evidence>
<evidence type="ECO:0000313" key="12">
    <source>
        <dbReference type="Proteomes" id="UP000289166"/>
    </source>
</evidence>
<sequence>MQTEAIRQTKKNNLSVNLLLILIVIALAIIPLFIAKDAEFGGADGQAEEAIAEINADYEPWFSPIFEPKSGEIESLLFALQAAIGAGIIGYGLGYLKGRRKEEDEKSA</sequence>
<keyword evidence="2 10" id="KW-0813">Transport</keyword>
<keyword evidence="7 10" id="KW-0406">Ion transport</keyword>
<feature type="transmembrane region" description="Helical" evidence="10">
    <location>
        <begin position="12"/>
        <end position="34"/>
    </location>
</feature>
<evidence type="ECO:0000256" key="4">
    <source>
        <dbReference type="ARBA" id="ARBA00022573"/>
    </source>
</evidence>
<reference evidence="12" key="1">
    <citation type="submission" date="2018-11" db="EMBL/GenBank/DDBJ databases">
        <title>Genome sequencing of a novel mesophilic and cellulolytic organism within the genus Hungateiclostridium.</title>
        <authorList>
            <person name="Rettenmaier R."/>
            <person name="Liebl W."/>
            <person name="Zverlov V."/>
        </authorList>
    </citation>
    <scope>NUCLEOTIDE SEQUENCE [LARGE SCALE GENOMIC DNA]</scope>
    <source>
        <strain evidence="12">N2K1</strain>
    </source>
</reference>
<dbReference type="GO" id="GO:0009236">
    <property type="term" value="P:cobalamin biosynthetic process"/>
    <property type="evidence" value="ECO:0007669"/>
    <property type="project" value="UniProtKB-UniRule"/>
</dbReference>
<keyword evidence="6 10" id="KW-1133">Transmembrane helix</keyword>
<accession>A0A4Q0I8Y0</accession>
<name>A0A4Q0I8Y0_9FIRM</name>
<evidence type="ECO:0000256" key="8">
    <source>
        <dbReference type="ARBA" id="ARBA00023136"/>
    </source>
</evidence>
<evidence type="ECO:0000313" key="11">
    <source>
        <dbReference type="EMBL" id="RXE60487.1"/>
    </source>
</evidence>
<keyword evidence="9 10" id="KW-0170">Cobalt</keyword>
<dbReference type="GO" id="GO:0015087">
    <property type="term" value="F:cobalt ion transmembrane transporter activity"/>
    <property type="evidence" value="ECO:0007669"/>
    <property type="project" value="UniProtKB-UniRule"/>
</dbReference>
<comment type="subunit">
    <text evidence="10">Forms an energy-coupling factor (ECF) transporter complex composed of an ATP-binding protein (A component, CbiO), a transmembrane protein (T component, CbiQ) and 2 possible substrate-capture proteins (S components, CbiM and CbiN) of unknown stoichimetry.</text>
</comment>
<evidence type="ECO:0000256" key="2">
    <source>
        <dbReference type="ARBA" id="ARBA00022448"/>
    </source>
</evidence>
<dbReference type="PANTHER" id="PTHR38662">
    <property type="entry name" value="COBALT TRANSPORT PROTEIN CBIN"/>
    <property type="match status" value="1"/>
</dbReference>
<dbReference type="RefSeq" id="WP_128705585.1">
    <property type="nucleotide sequence ID" value="NZ_RLII01000001.1"/>
</dbReference>
<dbReference type="AlphaFoldDB" id="A0A4Q0I8Y0"/>
<dbReference type="PANTHER" id="PTHR38662:SF1">
    <property type="entry name" value="COBALT TRANSPORT PROTEIN CBIN"/>
    <property type="match status" value="1"/>
</dbReference>
<keyword evidence="4 10" id="KW-0169">Cobalamin biosynthesis</keyword>
<dbReference type="NCBIfam" id="TIGR01165">
    <property type="entry name" value="cbiN"/>
    <property type="match status" value="1"/>
</dbReference>
<dbReference type="UniPathway" id="UPA00148"/>
<evidence type="ECO:0000256" key="5">
    <source>
        <dbReference type="ARBA" id="ARBA00022692"/>
    </source>
</evidence>
<dbReference type="Pfam" id="PF02553">
    <property type="entry name" value="CbiN"/>
    <property type="match status" value="1"/>
</dbReference>
<evidence type="ECO:0000256" key="3">
    <source>
        <dbReference type="ARBA" id="ARBA00022475"/>
    </source>
</evidence>
<gene>
    <name evidence="10" type="primary">cbiN</name>
    <name evidence="11" type="ORF">EFD62_00690</name>
</gene>
<comment type="subcellular location">
    <subcellularLocation>
        <location evidence="10">Cell membrane</location>
        <topology evidence="10">Multi-pass membrane protein</topology>
    </subcellularLocation>
</comment>
<protein>
    <recommendedName>
        <fullName evidence="10">Cobalt transport protein CbiN</fullName>
    </recommendedName>
    <alternativeName>
        <fullName evidence="10">Energy-coupling factor transporter probable substrate-capture protein CbiN</fullName>
        <shortName evidence="10">ECF transporter S component CbiN</shortName>
    </alternativeName>
</protein>
<keyword evidence="12" id="KW-1185">Reference proteome</keyword>
<feature type="transmembrane region" description="Helical" evidence="10">
    <location>
        <begin position="76"/>
        <end position="96"/>
    </location>
</feature>
<keyword evidence="1 10" id="KW-0171">Cobalt transport</keyword>
<dbReference type="NCBIfam" id="NF002780">
    <property type="entry name" value="PRK02898.1"/>
    <property type="match status" value="1"/>
</dbReference>
<proteinExistence type="inferred from homology"/>
<organism evidence="11 12">
    <name type="scientific">Acetivibrio mesophilus</name>
    <dbReference type="NCBI Taxonomy" id="2487273"/>
    <lineage>
        <taxon>Bacteria</taxon>
        <taxon>Bacillati</taxon>
        <taxon>Bacillota</taxon>
        <taxon>Clostridia</taxon>
        <taxon>Eubacteriales</taxon>
        <taxon>Oscillospiraceae</taxon>
        <taxon>Acetivibrio</taxon>
    </lineage>
</organism>